<name>A0ABU2ZLX3_9ALTE</name>
<accession>A0ABU2ZLX3</accession>
<protein>
    <submittedName>
        <fullName evidence="1">Uncharacterized protein</fullName>
    </submittedName>
</protein>
<keyword evidence="2" id="KW-1185">Reference proteome</keyword>
<comment type="caution">
    <text evidence="1">The sequence shown here is derived from an EMBL/GenBank/DDBJ whole genome shotgun (WGS) entry which is preliminary data.</text>
</comment>
<dbReference type="RefSeq" id="WP_311367133.1">
    <property type="nucleotide sequence ID" value="NZ_JAVRHX010000001.1"/>
</dbReference>
<sequence length="63" mass="7329">MSAFVVFDKHNWHTYVIQVEHLIQEMHKLDIQYNQESFAALDITEQEQILLATGLVKSKQSLA</sequence>
<evidence type="ECO:0000313" key="2">
    <source>
        <dbReference type="Proteomes" id="UP001253545"/>
    </source>
</evidence>
<organism evidence="1 2">
    <name type="scientific">Glaciecola petra</name>
    <dbReference type="NCBI Taxonomy" id="3075602"/>
    <lineage>
        <taxon>Bacteria</taxon>
        <taxon>Pseudomonadati</taxon>
        <taxon>Pseudomonadota</taxon>
        <taxon>Gammaproteobacteria</taxon>
        <taxon>Alteromonadales</taxon>
        <taxon>Alteromonadaceae</taxon>
        <taxon>Glaciecola</taxon>
    </lineage>
</organism>
<reference evidence="1 2" key="1">
    <citation type="submission" date="2023-09" db="EMBL/GenBank/DDBJ databases">
        <authorList>
            <person name="Rey-Velasco X."/>
        </authorList>
    </citation>
    <scope>NUCLEOTIDE SEQUENCE [LARGE SCALE GENOMIC DNA]</scope>
    <source>
        <strain evidence="1 2">P117</strain>
    </source>
</reference>
<dbReference type="EMBL" id="JAVRHX010000001">
    <property type="protein sequence ID" value="MDT0593626.1"/>
    <property type="molecule type" value="Genomic_DNA"/>
</dbReference>
<proteinExistence type="predicted"/>
<gene>
    <name evidence="1" type="ORF">RM552_02055</name>
</gene>
<evidence type="ECO:0000313" key="1">
    <source>
        <dbReference type="EMBL" id="MDT0593626.1"/>
    </source>
</evidence>
<dbReference type="Proteomes" id="UP001253545">
    <property type="component" value="Unassembled WGS sequence"/>
</dbReference>